<dbReference type="Proteomes" id="UP001205105">
    <property type="component" value="Unassembled WGS sequence"/>
</dbReference>
<proteinExistence type="predicted"/>
<dbReference type="AlphaFoldDB" id="A0AAD5DQT5"/>
<dbReference type="EMBL" id="JADXDR010000075">
    <property type="protein sequence ID" value="KAI7840728.1"/>
    <property type="molecule type" value="Genomic_DNA"/>
</dbReference>
<organism evidence="2 3">
    <name type="scientific">Chlorella ohadii</name>
    <dbReference type="NCBI Taxonomy" id="2649997"/>
    <lineage>
        <taxon>Eukaryota</taxon>
        <taxon>Viridiplantae</taxon>
        <taxon>Chlorophyta</taxon>
        <taxon>core chlorophytes</taxon>
        <taxon>Trebouxiophyceae</taxon>
        <taxon>Chlorellales</taxon>
        <taxon>Chlorellaceae</taxon>
        <taxon>Chlorella clade</taxon>
        <taxon>Chlorella</taxon>
    </lineage>
</organism>
<sequence>MQAAVPRLGRPVRSVLRPCLPPCLPSTGNPCYVRLLKQVREDPTQIDKALAACRVRWQPDPTDVVAQVVAFDNQLMEAAAAGMLIDPPSAPAGSPAVPPLECLSAAWAAACPRSPLTAASTARSGEWVSTPMATAFAPGALAPYRTDARQPPPLPQPLPPQQMAPLQQAPLPQQVQQQLLQTHGEGVATGSPVSRSSQTPAQQAAVEQGEPDHLFAMQQATWRQLDSSHDASLALTNAYNAASQLPGLQPRLLAALPALWLLLPGAYMSPLPVGALLLSVDLPHPSLAAPAQSLLLRAREGLLPALRLVVFCRRTGQLLQQRDWVEQEESTLYRHPRHHVPAWDSSCGWQLLFPEPTNNTAEARLFRRVVELAGVAPPAPPTQPSFTVSSARQQHEAAVMAAAALPFSSMQFGATQVAAAAPLVSLGSPAARTGTPQQLPNFWPALGTAAPQQTPAVAPAVASCLPQLPCSPQAVWGQVAPQPPLLQPAISRASVSIPPANRANSLAGMFLPPFDLPTSPSVDLIDEVMLDWIGGLDSNARGAGGINLTT</sequence>
<comment type="caution">
    <text evidence="2">The sequence shown here is derived from an EMBL/GenBank/DDBJ whole genome shotgun (WGS) entry which is preliminary data.</text>
</comment>
<feature type="region of interest" description="Disordered" evidence="1">
    <location>
        <begin position="143"/>
        <end position="164"/>
    </location>
</feature>
<feature type="compositionally biased region" description="Polar residues" evidence="1">
    <location>
        <begin position="191"/>
        <end position="202"/>
    </location>
</feature>
<evidence type="ECO:0000313" key="3">
    <source>
        <dbReference type="Proteomes" id="UP001205105"/>
    </source>
</evidence>
<keyword evidence="3" id="KW-1185">Reference proteome</keyword>
<evidence type="ECO:0000256" key="1">
    <source>
        <dbReference type="SAM" id="MobiDB-lite"/>
    </source>
</evidence>
<protein>
    <submittedName>
        <fullName evidence="2">Uncharacterized protein</fullName>
    </submittedName>
</protein>
<feature type="region of interest" description="Disordered" evidence="1">
    <location>
        <begin position="184"/>
        <end position="208"/>
    </location>
</feature>
<evidence type="ECO:0000313" key="2">
    <source>
        <dbReference type="EMBL" id="KAI7840728.1"/>
    </source>
</evidence>
<accession>A0AAD5DQT5</accession>
<feature type="compositionally biased region" description="Pro residues" evidence="1">
    <location>
        <begin position="150"/>
        <end position="162"/>
    </location>
</feature>
<name>A0AAD5DQT5_9CHLO</name>
<gene>
    <name evidence="2" type="ORF">COHA_005543</name>
</gene>
<reference evidence="2" key="1">
    <citation type="submission" date="2020-11" db="EMBL/GenBank/DDBJ databases">
        <title>Chlorella ohadii genome sequencing and assembly.</title>
        <authorList>
            <person name="Murik O."/>
            <person name="Treves H."/>
            <person name="Kedem I."/>
            <person name="Shotland Y."/>
            <person name="Kaplan A."/>
        </authorList>
    </citation>
    <scope>NUCLEOTIDE SEQUENCE</scope>
    <source>
        <strain evidence="2">1</strain>
    </source>
</reference>